<protein>
    <recommendedName>
        <fullName evidence="11">Ferritin-like domain-containing protein</fullName>
    </recommendedName>
</protein>
<dbReference type="InterPro" id="IPR005067">
    <property type="entry name" value="Fatty_acid_desaturase-2"/>
</dbReference>
<dbReference type="SUPFAM" id="SSF47240">
    <property type="entry name" value="Ferritin-like"/>
    <property type="match status" value="1"/>
</dbReference>
<organism evidence="10">
    <name type="scientific">marine metagenome</name>
    <dbReference type="NCBI Taxonomy" id="408172"/>
    <lineage>
        <taxon>unclassified sequences</taxon>
        <taxon>metagenomes</taxon>
        <taxon>ecological metagenomes</taxon>
    </lineage>
</organism>
<evidence type="ECO:0008006" key="11">
    <source>
        <dbReference type="Google" id="ProtNLM"/>
    </source>
</evidence>
<evidence type="ECO:0000256" key="2">
    <source>
        <dbReference type="ARBA" id="ARBA00008749"/>
    </source>
</evidence>
<dbReference type="InterPro" id="IPR009078">
    <property type="entry name" value="Ferritin-like_SF"/>
</dbReference>
<reference evidence="10" key="1">
    <citation type="submission" date="2018-05" db="EMBL/GenBank/DDBJ databases">
        <authorList>
            <person name="Lanie J.A."/>
            <person name="Ng W.-L."/>
            <person name="Kazmierczak K.M."/>
            <person name="Andrzejewski T.M."/>
            <person name="Davidsen T.M."/>
            <person name="Wayne K.J."/>
            <person name="Tettelin H."/>
            <person name="Glass J.I."/>
            <person name="Rusch D."/>
            <person name="Podicherti R."/>
            <person name="Tsui H.-C.T."/>
            <person name="Winkler M.E."/>
        </authorList>
    </citation>
    <scope>NUCLEOTIDE SEQUENCE</scope>
</reference>
<accession>A0A382BDE2</accession>
<keyword evidence="7" id="KW-0408">Iron</keyword>
<evidence type="ECO:0000256" key="3">
    <source>
        <dbReference type="ARBA" id="ARBA00022516"/>
    </source>
</evidence>
<evidence type="ECO:0000313" key="10">
    <source>
        <dbReference type="EMBL" id="SVB11263.1"/>
    </source>
</evidence>
<dbReference type="GO" id="GO:0006633">
    <property type="term" value="P:fatty acid biosynthetic process"/>
    <property type="evidence" value="ECO:0007669"/>
    <property type="project" value="UniProtKB-KW"/>
</dbReference>
<proteinExistence type="inferred from homology"/>
<dbReference type="InterPro" id="IPR012348">
    <property type="entry name" value="RNR-like"/>
</dbReference>
<evidence type="ECO:0000256" key="9">
    <source>
        <dbReference type="ARBA" id="ARBA00023160"/>
    </source>
</evidence>
<evidence type="ECO:0000256" key="1">
    <source>
        <dbReference type="ARBA" id="ARBA00001954"/>
    </source>
</evidence>
<dbReference type="EMBL" id="UINC01029100">
    <property type="protein sequence ID" value="SVB11263.1"/>
    <property type="molecule type" value="Genomic_DNA"/>
</dbReference>
<dbReference type="AlphaFoldDB" id="A0A382BDE2"/>
<keyword evidence="8" id="KW-0443">Lipid metabolism</keyword>
<evidence type="ECO:0000256" key="6">
    <source>
        <dbReference type="ARBA" id="ARBA00023002"/>
    </source>
</evidence>
<evidence type="ECO:0000256" key="8">
    <source>
        <dbReference type="ARBA" id="ARBA00023098"/>
    </source>
</evidence>
<keyword evidence="9" id="KW-0275">Fatty acid biosynthesis</keyword>
<dbReference type="GO" id="GO:0046872">
    <property type="term" value="F:metal ion binding"/>
    <property type="evidence" value="ECO:0007669"/>
    <property type="project" value="UniProtKB-KW"/>
</dbReference>
<evidence type="ECO:0000256" key="4">
    <source>
        <dbReference type="ARBA" id="ARBA00022723"/>
    </source>
</evidence>
<dbReference type="Gene3D" id="1.10.620.20">
    <property type="entry name" value="Ribonucleotide Reductase, subunit A"/>
    <property type="match status" value="1"/>
</dbReference>
<comment type="similarity">
    <text evidence="2">Belongs to the fatty acid desaturase type 2 family.</text>
</comment>
<sequence>MNYSTYQTESIEKEMHVFLDRYLPKRKPISLDDYDWSTIGNFSADVEFMEAVAFVTLVESNPEAPAQILLAASDRSNSPWLRRFITETWLQEESMHAAPYKEYLIRTGSYSRTFIETEIKKVIGRGFIHGAGYTELQAATYGWLQELITWRFYETMREYLQNHQAAENPSNKLLVKILDDIARQENFHRHVYKTGIATILKYQPFRKNEVVKAAVQFIMPGHHMAPEWQSKAPHWATKFNFPIKKLIQDMTKGLVEFTGYRGLGQASLLYGLHNKIFFPWHLRALINVLKPVANWSYNSPFTYLTGRIIAKAF</sequence>
<keyword evidence="4" id="KW-0479">Metal-binding</keyword>
<comment type="cofactor">
    <cofactor evidence="1">
        <name>Fe(2+)</name>
        <dbReference type="ChEBI" id="CHEBI:29033"/>
    </cofactor>
</comment>
<keyword evidence="5" id="KW-0276">Fatty acid metabolism</keyword>
<gene>
    <name evidence="10" type="ORF">METZ01_LOCUS164117</name>
</gene>
<keyword evidence="3" id="KW-0444">Lipid biosynthesis</keyword>
<name>A0A382BDE2_9ZZZZ</name>
<evidence type="ECO:0000256" key="5">
    <source>
        <dbReference type="ARBA" id="ARBA00022832"/>
    </source>
</evidence>
<keyword evidence="6" id="KW-0560">Oxidoreductase</keyword>
<dbReference type="GO" id="GO:0045300">
    <property type="term" value="F:stearoyl-[ACP] desaturase activity"/>
    <property type="evidence" value="ECO:0007669"/>
    <property type="project" value="InterPro"/>
</dbReference>
<dbReference type="Pfam" id="PF03405">
    <property type="entry name" value="FA_desaturase_2"/>
    <property type="match status" value="1"/>
</dbReference>
<evidence type="ECO:0000256" key="7">
    <source>
        <dbReference type="ARBA" id="ARBA00023004"/>
    </source>
</evidence>